<accession>A0A0F9FJ74</accession>
<dbReference type="EMBL" id="LAZR01023421">
    <property type="protein sequence ID" value="KKL78551.1"/>
    <property type="molecule type" value="Genomic_DNA"/>
</dbReference>
<dbReference type="AlphaFoldDB" id="A0A0F9FJ74"/>
<proteinExistence type="predicted"/>
<gene>
    <name evidence="1" type="ORF">LCGC14_2023700</name>
</gene>
<reference evidence="1" key="1">
    <citation type="journal article" date="2015" name="Nature">
        <title>Complex archaea that bridge the gap between prokaryotes and eukaryotes.</title>
        <authorList>
            <person name="Spang A."/>
            <person name="Saw J.H."/>
            <person name="Jorgensen S.L."/>
            <person name="Zaremba-Niedzwiedzka K."/>
            <person name="Martijn J."/>
            <person name="Lind A.E."/>
            <person name="van Eijk R."/>
            <person name="Schleper C."/>
            <person name="Guy L."/>
            <person name="Ettema T.J."/>
        </authorList>
    </citation>
    <scope>NUCLEOTIDE SEQUENCE</scope>
</reference>
<protein>
    <submittedName>
        <fullName evidence="1">Uncharacterized protein</fullName>
    </submittedName>
</protein>
<sequence>MSFPNVIHGTEGEAHNTYTTVRLAPVNGNGQFMVTEDGRVYRFAENAAVALVGSKCTQMEVPSTDTLEEAVGTMVAGDSVVTGVGSTSSSPAIDELVDGFFWSITAADLNPALRIKSNTLITAGSETGTITPYNALPALIAETSTISYIKNMWKDVIITLAPNTAPLTGVANVAVAASSFGWLQTRGVCRILVEDVPVIGEYCAIGVDDGGAVDSAPDSGGTANVDTQHVGVVINIGSDTTYGLIFLIIE</sequence>
<evidence type="ECO:0000313" key="1">
    <source>
        <dbReference type="EMBL" id="KKL78551.1"/>
    </source>
</evidence>
<organism evidence="1">
    <name type="scientific">marine sediment metagenome</name>
    <dbReference type="NCBI Taxonomy" id="412755"/>
    <lineage>
        <taxon>unclassified sequences</taxon>
        <taxon>metagenomes</taxon>
        <taxon>ecological metagenomes</taxon>
    </lineage>
</organism>
<comment type="caution">
    <text evidence="1">The sequence shown here is derived from an EMBL/GenBank/DDBJ whole genome shotgun (WGS) entry which is preliminary data.</text>
</comment>
<name>A0A0F9FJ74_9ZZZZ</name>